<evidence type="ECO:0000256" key="1">
    <source>
        <dbReference type="ARBA" id="ARBA00022630"/>
    </source>
</evidence>
<dbReference type="Pfam" id="PF01565">
    <property type="entry name" value="FAD_binding_4"/>
    <property type="match status" value="1"/>
</dbReference>
<dbReference type="Gene3D" id="3.30.465.10">
    <property type="match status" value="1"/>
</dbReference>
<accession>A0ABS7X117</accession>
<gene>
    <name evidence="4" type="primary">glcE</name>
    <name evidence="4" type="ORF">KGQ91_08925</name>
</gene>
<sequence>MTRTHHEQDAHPVQAERGQDIAEQLCEQVRRADADATPLRIAGGGTKAFYGRPVEGETLSLTEHRGIVHYDPVELVVSVRAGTPLAELEAALDAEGQRLPFEPPHFGPDATVGGSVATGLSGPRRPWAGAARDFVLGCRLITHDGKQLRFGGEVMKNVAGYDLSRLMVGAQGTLGVLTEVSFKVLPRPAATRSLRLEMPVETALERLAEWGRQPLPLTAAAWHDGALHLRLEGGTSSVAATAERLGGDTLEAAFWDDLREQRLAFFGDDDGRTLWRLSLPNNTPTLALDGDVLYDWGGAQRWLKSAADAETIRETVARAGGHATCYTPQAQGGARDPFTPLSPVVAKYHRQLKAKLDPNGIFNPGRLYEGL</sequence>
<evidence type="ECO:0000256" key="2">
    <source>
        <dbReference type="ARBA" id="ARBA00022827"/>
    </source>
</evidence>
<dbReference type="SUPFAM" id="SSF56176">
    <property type="entry name" value="FAD-binding/transporter-associated domain-like"/>
    <property type="match status" value="1"/>
</dbReference>
<dbReference type="NCBIfam" id="NF008439">
    <property type="entry name" value="PRK11282.1"/>
    <property type="match status" value="1"/>
</dbReference>
<dbReference type="Proteomes" id="UP001319883">
    <property type="component" value="Unassembled WGS sequence"/>
</dbReference>
<dbReference type="InterPro" id="IPR036318">
    <property type="entry name" value="FAD-bd_PCMH-like_sf"/>
</dbReference>
<dbReference type="EMBL" id="JAGXFD010000001">
    <property type="protein sequence ID" value="MBZ9567801.1"/>
    <property type="molecule type" value="Genomic_DNA"/>
</dbReference>
<keyword evidence="5" id="KW-1185">Reference proteome</keyword>
<keyword evidence="1" id="KW-0285">Flavoprotein</keyword>
<dbReference type="PROSITE" id="PS51387">
    <property type="entry name" value="FAD_PCMH"/>
    <property type="match status" value="1"/>
</dbReference>
<feature type="domain" description="FAD-binding PCMH-type" evidence="3">
    <location>
        <begin position="8"/>
        <end position="187"/>
    </location>
</feature>
<dbReference type="InterPro" id="IPR016164">
    <property type="entry name" value="FAD-linked_Oxase-like_C"/>
</dbReference>
<keyword evidence="2" id="KW-0274">FAD</keyword>
<dbReference type="InterPro" id="IPR006094">
    <property type="entry name" value="Oxid_FAD_bind_N"/>
</dbReference>
<name>A0ABS7X117_9GAMM</name>
<evidence type="ECO:0000259" key="3">
    <source>
        <dbReference type="PROSITE" id="PS51387"/>
    </source>
</evidence>
<reference evidence="4 5" key="1">
    <citation type="submission" date="2021-05" db="EMBL/GenBank/DDBJ databases">
        <title>Petroleum and Energy Research Collection (APPE): ex situ preservation of microbial diversity associated with the oil industry and exploitation of its biotechnological potential.</title>
        <authorList>
            <person name="Paixao C.T.M."/>
            <person name="Gomes M.B."/>
            <person name="Oliveira V.M."/>
        </authorList>
    </citation>
    <scope>NUCLEOTIDE SEQUENCE [LARGE SCALE GENOMIC DNA]</scope>
    <source>
        <strain evidence="4 5">LIT2</strain>
    </source>
</reference>
<keyword evidence="4" id="KW-0560">Oxidoreductase</keyword>
<organism evidence="4 5">
    <name type="scientific">Modicisalibacter tunisiensis</name>
    <dbReference type="NCBI Taxonomy" id="390637"/>
    <lineage>
        <taxon>Bacteria</taxon>
        <taxon>Pseudomonadati</taxon>
        <taxon>Pseudomonadota</taxon>
        <taxon>Gammaproteobacteria</taxon>
        <taxon>Oceanospirillales</taxon>
        <taxon>Halomonadaceae</taxon>
        <taxon>Modicisalibacter</taxon>
    </lineage>
</organism>
<dbReference type="GO" id="GO:0019154">
    <property type="term" value="F:glycolate dehydrogenase activity"/>
    <property type="evidence" value="ECO:0007669"/>
    <property type="project" value="UniProtKB-EC"/>
</dbReference>
<comment type="caution">
    <text evidence="4">The sequence shown here is derived from an EMBL/GenBank/DDBJ whole genome shotgun (WGS) entry which is preliminary data.</text>
</comment>
<dbReference type="EC" id="1.1.99.14" evidence="4"/>
<dbReference type="SUPFAM" id="SSF55103">
    <property type="entry name" value="FAD-linked oxidases, C-terminal domain"/>
    <property type="match status" value="1"/>
</dbReference>
<evidence type="ECO:0000313" key="4">
    <source>
        <dbReference type="EMBL" id="MBZ9567801.1"/>
    </source>
</evidence>
<dbReference type="InterPro" id="IPR016166">
    <property type="entry name" value="FAD-bd_PCMH"/>
</dbReference>
<dbReference type="RefSeq" id="WP_224420811.1">
    <property type="nucleotide sequence ID" value="NZ_JAGXFD010000001.1"/>
</dbReference>
<dbReference type="PANTHER" id="PTHR11748">
    <property type="entry name" value="D-LACTATE DEHYDROGENASE"/>
    <property type="match status" value="1"/>
</dbReference>
<dbReference type="InterPro" id="IPR016169">
    <property type="entry name" value="FAD-bd_PCMH_sub2"/>
</dbReference>
<dbReference type="PANTHER" id="PTHR11748:SF103">
    <property type="entry name" value="GLYCOLATE OXIDASE SUBUNIT GLCE"/>
    <property type="match status" value="1"/>
</dbReference>
<evidence type="ECO:0000313" key="5">
    <source>
        <dbReference type="Proteomes" id="UP001319883"/>
    </source>
</evidence>
<proteinExistence type="predicted"/>
<protein>
    <submittedName>
        <fullName evidence="4">Glycolate oxidase subunit GlcE</fullName>
        <ecNumber evidence="4">1.1.99.14</ecNumber>
    </submittedName>
</protein>